<evidence type="ECO:0000256" key="18">
    <source>
        <dbReference type="ARBA" id="ARBA00077696"/>
    </source>
</evidence>
<evidence type="ECO:0000259" key="20">
    <source>
        <dbReference type="Pfam" id="PF02525"/>
    </source>
</evidence>
<evidence type="ECO:0000256" key="14">
    <source>
        <dbReference type="ARBA" id="ARBA00054856"/>
    </source>
</evidence>
<proteinExistence type="inferred from homology"/>
<dbReference type="PANTHER" id="PTHR10204">
    <property type="entry name" value="NAD P H OXIDOREDUCTASE-RELATED"/>
    <property type="match status" value="1"/>
</dbReference>
<dbReference type="InterPro" id="IPR003680">
    <property type="entry name" value="Flavodoxin_fold"/>
</dbReference>
<evidence type="ECO:0000256" key="15">
    <source>
        <dbReference type="ARBA" id="ARBA00066401"/>
    </source>
</evidence>
<dbReference type="Proteomes" id="UP000265180">
    <property type="component" value="Chromosome 6"/>
</dbReference>
<reference evidence="21 22" key="2">
    <citation type="submission" date="2017-04" db="EMBL/GenBank/DDBJ databases">
        <title>CpG methylation of centromeres and impact of large insertions on vertebrate speciation.</title>
        <authorList>
            <person name="Ichikawa K."/>
            <person name="Yoshimura J."/>
            <person name="Morishita S."/>
        </authorList>
    </citation>
    <scope>NUCLEOTIDE SEQUENCE</scope>
    <source>
        <strain evidence="21 22">HNI</strain>
    </source>
</reference>
<evidence type="ECO:0000256" key="9">
    <source>
        <dbReference type="ARBA" id="ARBA00022723"/>
    </source>
</evidence>
<dbReference type="InterPro" id="IPR051545">
    <property type="entry name" value="NAD(P)H_dehydrogenase_qn"/>
</dbReference>
<evidence type="ECO:0000256" key="5">
    <source>
        <dbReference type="ARBA" id="ARBA00011738"/>
    </source>
</evidence>
<keyword evidence="7" id="KW-0597">Phosphoprotein</keyword>
<dbReference type="GO" id="GO:0001512">
    <property type="term" value="F:dihydronicotinamide riboside quinone reductase activity"/>
    <property type="evidence" value="ECO:0007669"/>
    <property type="project" value="UniProtKB-EC"/>
</dbReference>
<dbReference type="InterPro" id="IPR029039">
    <property type="entry name" value="Flavoprotein-like_sf"/>
</dbReference>
<feature type="domain" description="Flavodoxin-like fold" evidence="20">
    <location>
        <begin position="35"/>
        <end position="243"/>
    </location>
</feature>
<accession>A0A3P9KAB1</accession>
<evidence type="ECO:0000256" key="8">
    <source>
        <dbReference type="ARBA" id="ARBA00022630"/>
    </source>
</evidence>
<comment type="cofactor">
    <cofactor evidence="1">
        <name>Zn(2+)</name>
        <dbReference type="ChEBI" id="CHEBI:29105"/>
    </cofactor>
</comment>
<evidence type="ECO:0000313" key="21">
    <source>
        <dbReference type="Ensembl" id="ENSORLP00020005490.1"/>
    </source>
</evidence>
<name>A0A3P9KAB1_ORYLA</name>
<evidence type="ECO:0000256" key="12">
    <source>
        <dbReference type="ARBA" id="ARBA00023002"/>
    </source>
</evidence>
<dbReference type="GO" id="GO:0005737">
    <property type="term" value="C:cytoplasm"/>
    <property type="evidence" value="ECO:0007669"/>
    <property type="project" value="UniProtKB-SubCell"/>
</dbReference>
<protein>
    <recommendedName>
        <fullName evidence="16">Ribosyldihydronicotinamide dehydrogenase [quinone]</fullName>
        <ecNumber evidence="15">1.10.5.1</ecNumber>
    </recommendedName>
    <alternativeName>
        <fullName evidence="19">NRH dehydrogenase [quinone] 2</fullName>
    </alternativeName>
    <alternativeName>
        <fullName evidence="18">NRH:quinone oxidoreductase 2</fullName>
    </alternativeName>
    <alternativeName>
        <fullName evidence="17">Quinone reductase 2</fullName>
    </alternativeName>
</protein>
<dbReference type="FunFam" id="3.40.50.360:FF:000030">
    <property type="entry name" value="ribosyldihydronicotinamide dehydrogenase [quinone]"/>
    <property type="match status" value="1"/>
</dbReference>
<dbReference type="Ensembl" id="ENSORLT00020006207.1">
    <property type="protein sequence ID" value="ENSORLP00020005490.1"/>
    <property type="gene ID" value="ENSORLG00020006306.1"/>
</dbReference>
<dbReference type="Gene3D" id="3.40.50.360">
    <property type="match status" value="1"/>
</dbReference>
<evidence type="ECO:0000256" key="1">
    <source>
        <dbReference type="ARBA" id="ARBA00001947"/>
    </source>
</evidence>
<keyword evidence="12" id="KW-0560">Oxidoreductase</keyword>
<organism evidence="21 22">
    <name type="scientific">Oryzias latipes</name>
    <name type="common">Japanese rice fish</name>
    <name type="synonym">Japanese killifish</name>
    <dbReference type="NCBI Taxonomy" id="8090"/>
    <lineage>
        <taxon>Eukaryota</taxon>
        <taxon>Metazoa</taxon>
        <taxon>Chordata</taxon>
        <taxon>Craniata</taxon>
        <taxon>Vertebrata</taxon>
        <taxon>Euteleostomi</taxon>
        <taxon>Actinopterygii</taxon>
        <taxon>Neopterygii</taxon>
        <taxon>Teleostei</taxon>
        <taxon>Neoteleostei</taxon>
        <taxon>Acanthomorphata</taxon>
        <taxon>Ovalentaria</taxon>
        <taxon>Atherinomorphae</taxon>
        <taxon>Beloniformes</taxon>
        <taxon>Adrianichthyidae</taxon>
        <taxon>Oryziinae</taxon>
        <taxon>Oryzias</taxon>
    </lineage>
</organism>
<comment type="subcellular location">
    <subcellularLocation>
        <location evidence="3">Cytoplasm</location>
    </subcellularLocation>
</comment>
<dbReference type="Pfam" id="PF02525">
    <property type="entry name" value="Flavodoxin_2"/>
    <property type="match status" value="1"/>
</dbReference>
<evidence type="ECO:0000256" key="3">
    <source>
        <dbReference type="ARBA" id="ARBA00004496"/>
    </source>
</evidence>
<evidence type="ECO:0000256" key="19">
    <source>
        <dbReference type="ARBA" id="ARBA00083661"/>
    </source>
</evidence>
<comment type="subunit">
    <text evidence="5">Homodimer.</text>
</comment>
<keyword evidence="8" id="KW-0285">Flavoprotein</keyword>
<keyword evidence="6" id="KW-0963">Cytoplasm</keyword>
<comment type="catalytic activity">
    <reaction evidence="13">
        <text>1-(beta-D-ribofuranosyl)-1,4-dihydronicotinamide + a quinone + H(+) = beta-nicotinamide D-riboside + a quinol</text>
        <dbReference type="Rhea" id="RHEA:12364"/>
        <dbReference type="ChEBI" id="CHEBI:15378"/>
        <dbReference type="ChEBI" id="CHEBI:15927"/>
        <dbReference type="ChEBI" id="CHEBI:24646"/>
        <dbReference type="ChEBI" id="CHEBI:55458"/>
        <dbReference type="ChEBI" id="CHEBI:132124"/>
        <dbReference type="EC" id="1.10.5.1"/>
    </reaction>
</comment>
<evidence type="ECO:0000256" key="10">
    <source>
        <dbReference type="ARBA" id="ARBA00022827"/>
    </source>
</evidence>
<keyword evidence="9" id="KW-0479">Metal-binding</keyword>
<comment type="cofactor">
    <cofactor evidence="2">
        <name>FAD</name>
        <dbReference type="ChEBI" id="CHEBI:57692"/>
    </cofactor>
</comment>
<evidence type="ECO:0000256" key="7">
    <source>
        <dbReference type="ARBA" id="ARBA00022553"/>
    </source>
</evidence>
<keyword evidence="10" id="KW-0274">FAD</keyword>
<evidence type="ECO:0000256" key="6">
    <source>
        <dbReference type="ARBA" id="ARBA00022490"/>
    </source>
</evidence>
<evidence type="ECO:0000256" key="13">
    <source>
        <dbReference type="ARBA" id="ARBA00052759"/>
    </source>
</evidence>
<dbReference type="GO" id="GO:0046872">
    <property type="term" value="F:metal ion binding"/>
    <property type="evidence" value="ECO:0007669"/>
    <property type="project" value="UniProtKB-KW"/>
</dbReference>
<evidence type="ECO:0000256" key="2">
    <source>
        <dbReference type="ARBA" id="ARBA00001974"/>
    </source>
</evidence>
<comment type="similarity">
    <text evidence="4">Belongs to the NAD(P)H dehydrogenase (quinone) family.</text>
</comment>
<evidence type="ECO:0000256" key="4">
    <source>
        <dbReference type="ARBA" id="ARBA00006252"/>
    </source>
</evidence>
<comment type="function">
    <text evidence="14">The enzyme apparently serves as a quinone reductase in connection with conjugation reactions of hydroquinones involved in detoxification pathways as well as in biosynthetic processes such as the vitamin K-dependent gamma-carboxylation of glutamate residues in prothrombin synthesis.</text>
</comment>
<dbReference type="EC" id="1.10.5.1" evidence="15"/>
<keyword evidence="11" id="KW-0862">Zinc</keyword>
<dbReference type="SUPFAM" id="SSF52218">
    <property type="entry name" value="Flavoproteins"/>
    <property type="match status" value="1"/>
</dbReference>
<reference key="1">
    <citation type="journal article" date="2007" name="Nature">
        <title>The medaka draft genome and insights into vertebrate genome evolution.</title>
        <authorList>
            <person name="Kasahara M."/>
            <person name="Naruse K."/>
            <person name="Sasaki S."/>
            <person name="Nakatani Y."/>
            <person name="Qu W."/>
            <person name="Ahsan B."/>
            <person name="Yamada T."/>
            <person name="Nagayasu Y."/>
            <person name="Doi K."/>
            <person name="Kasai Y."/>
            <person name="Jindo T."/>
            <person name="Kobayashi D."/>
            <person name="Shimada A."/>
            <person name="Toyoda A."/>
            <person name="Kuroki Y."/>
            <person name="Fujiyama A."/>
            <person name="Sasaki T."/>
            <person name="Shimizu A."/>
            <person name="Asakawa S."/>
            <person name="Shimizu N."/>
            <person name="Hashimoto S."/>
            <person name="Yang J."/>
            <person name="Lee Y."/>
            <person name="Matsushima K."/>
            <person name="Sugano S."/>
            <person name="Sakaizumi M."/>
            <person name="Narita T."/>
            <person name="Ohishi K."/>
            <person name="Haga S."/>
            <person name="Ohta F."/>
            <person name="Nomoto H."/>
            <person name="Nogata K."/>
            <person name="Morishita T."/>
            <person name="Endo T."/>
            <person name="Shin-I T."/>
            <person name="Takeda H."/>
            <person name="Morishita S."/>
            <person name="Kohara Y."/>
        </authorList>
    </citation>
    <scope>NUCLEOTIDE SEQUENCE [LARGE SCALE GENOMIC DNA]</scope>
    <source>
        <strain>Hd-rR</strain>
    </source>
</reference>
<evidence type="ECO:0000256" key="11">
    <source>
        <dbReference type="ARBA" id="ARBA00022833"/>
    </source>
</evidence>
<reference evidence="21" key="3">
    <citation type="submission" date="2025-08" db="UniProtKB">
        <authorList>
            <consortium name="Ensembl"/>
        </authorList>
    </citation>
    <scope>IDENTIFICATION</scope>
    <source>
        <strain evidence="21">HNI</strain>
    </source>
</reference>
<evidence type="ECO:0000256" key="17">
    <source>
        <dbReference type="ARBA" id="ARBA00077622"/>
    </source>
</evidence>
<dbReference type="PANTHER" id="PTHR10204:SF34">
    <property type="entry name" value="NAD(P)H DEHYDROGENASE [QUINONE] 1 ISOFORM 1"/>
    <property type="match status" value="1"/>
</dbReference>
<reference evidence="21" key="4">
    <citation type="submission" date="2025-09" db="UniProtKB">
        <authorList>
            <consortium name="Ensembl"/>
        </authorList>
    </citation>
    <scope>IDENTIFICATION</scope>
    <source>
        <strain evidence="21">HNI</strain>
    </source>
</reference>
<evidence type="ECO:0000313" key="22">
    <source>
        <dbReference type="Proteomes" id="UP000265180"/>
    </source>
</evidence>
<sequence length="302" mass="33718">MTNVEKQRTDSSVSSASFFFLVHCSQLTGCFKMAKKVLIVYAHQSSGSFNSAAKTTALEVLTTLGCSVEVSDLYAMNFKATATAEDIKGDLKDAENFSYLDESKLAWEEGRLMDDITKEQSKVIEADLIIFQFPMYWFSVPAIMKGWIDRVLTNGFAFTQEKRYSQGIFKEKRAMLSFTTGSLESMFSATGINGDMNVTLWPLQNGILHYCGFQVLAPQIFWAPFSATPEARSSMLEGWRARLQGLLEEQPLSFISLDCFDEKGFQLKSDVQEKHAAKEFGLTVGIHMGKPLPPHNQIKAGS</sequence>
<evidence type="ECO:0000256" key="16">
    <source>
        <dbReference type="ARBA" id="ARBA00073982"/>
    </source>
</evidence>
<dbReference type="AlphaFoldDB" id="A0A3P9KAB1"/>